<keyword evidence="4" id="KW-0805">Transcription regulation</keyword>
<comment type="cofactor">
    <cofactor evidence="7">
        <name>Zn(2+)</name>
        <dbReference type="ChEBI" id="CHEBI:29105"/>
    </cofactor>
    <text evidence="7">Binds 1 zinc ion per subunit.</text>
</comment>
<proteinExistence type="inferred from homology"/>
<dbReference type="PANTHER" id="PTHR33202">
    <property type="entry name" value="ZINC UPTAKE REGULATION PROTEIN"/>
    <property type="match status" value="1"/>
</dbReference>
<feature type="binding site" evidence="7">
    <location>
        <position position="131"/>
    </location>
    <ligand>
        <name>Zn(2+)</name>
        <dbReference type="ChEBI" id="CHEBI:29105"/>
    </ligand>
</feature>
<feature type="binding site" evidence="7">
    <location>
        <position position="92"/>
    </location>
    <ligand>
        <name>Zn(2+)</name>
        <dbReference type="ChEBI" id="CHEBI:29105"/>
    </ligand>
</feature>
<keyword evidence="8" id="KW-0408">Iron</keyword>
<dbReference type="GO" id="GO:1900376">
    <property type="term" value="P:regulation of secondary metabolite biosynthetic process"/>
    <property type="evidence" value="ECO:0007669"/>
    <property type="project" value="TreeGrafter"/>
</dbReference>
<feature type="binding site" evidence="7">
    <location>
        <position position="134"/>
    </location>
    <ligand>
        <name>Zn(2+)</name>
        <dbReference type="ChEBI" id="CHEBI:29105"/>
    </ligand>
</feature>
<keyword evidence="3 7" id="KW-0862">Zinc</keyword>
<comment type="caution">
    <text evidence="9">The sequence shown here is derived from an EMBL/GenBank/DDBJ whole genome shotgun (WGS) entry which is preliminary data.</text>
</comment>
<evidence type="ECO:0000313" key="10">
    <source>
        <dbReference type="Proteomes" id="UP000230833"/>
    </source>
</evidence>
<dbReference type="InterPro" id="IPR036390">
    <property type="entry name" value="WH_DNA-bd_sf"/>
</dbReference>
<comment type="cofactor">
    <cofactor evidence="8">
        <name>Mn(2+)</name>
        <dbReference type="ChEBI" id="CHEBI:29035"/>
    </cofactor>
    <cofactor evidence="8">
        <name>Fe(2+)</name>
        <dbReference type="ChEBI" id="CHEBI:29033"/>
    </cofactor>
    <text evidence="8">Binds 1 Mn(2+) or Fe(2+) ion per subunit.</text>
</comment>
<keyword evidence="6" id="KW-0804">Transcription</keyword>
<keyword evidence="7" id="KW-0479">Metal-binding</keyword>
<dbReference type="Proteomes" id="UP000230833">
    <property type="component" value="Unassembled WGS sequence"/>
</dbReference>
<dbReference type="InterPro" id="IPR036388">
    <property type="entry name" value="WH-like_DNA-bd_sf"/>
</dbReference>
<dbReference type="Gene3D" id="3.30.1490.190">
    <property type="match status" value="1"/>
</dbReference>
<evidence type="ECO:0000256" key="1">
    <source>
        <dbReference type="ARBA" id="ARBA00007957"/>
    </source>
</evidence>
<dbReference type="InterPro" id="IPR043135">
    <property type="entry name" value="Fur_C"/>
</dbReference>
<feature type="binding site" evidence="7">
    <location>
        <position position="89"/>
    </location>
    <ligand>
        <name>Zn(2+)</name>
        <dbReference type="ChEBI" id="CHEBI:29105"/>
    </ligand>
</feature>
<feature type="binding site" evidence="8">
    <location>
        <position position="104"/>
    </location>
    <ligand>
        <name>Fe cation</name>
        <dbReference type="ChEBI" id="CHEBI:24875"/>
    </ligand>
</feature>
<evidence type="ECO:0000256" key="7">
    <source>
        <dbReference type="PIRSR" id="PIRSR602481-1"/>
    </source>
</evidence>
<evidence type="ECO:0000256" key="8">
    <source>
        <dbReference type="PIRSR" id="PIRSR602481-2"/>
    </source>
</evidence>
<reference evidence="9 10" key="1">
    <citation type="submission" date="2017-09" db="EMBL/GenBank/DDBJ databases">
        <title>Depth-based differentiation of microbial function through sediment-hosted aquifers and enrichment of novel symbionts in the deep terrestrial subsurface.</title>
        <authorList>
            <person name="Probst A.J."/>
            <person name="Ladd B."/>
            <person name="Jarett J.K."/>
            <person name="Geller-Mcgrath D.E."/>
            <person name="Sieber C.M."/>
            <person name="Emerson J.B."/>
            <person name="Anantharaman K."/>
            <person name="Thomas B.C."/>
            <person name="Malmstrom R."/>
            <person name="Stieglmeier M."/>
            <person name="Klingl A."/>
            <person name="Woyke T."/>
            <person name="Ryan C.M."/>
            <person name="Banfield J.F."/>
        </authorList>
    </citation>
    <scope>NUCLEOTIDE SEQUENCE [LARGE SCALE GENOMIC DNA]</scope>
    <source>
        <strain evidence="9">CG10_big_fil_rev_8_21_14_0_10_45_14</strain>
    </source>
</reference>
<organism evidence="9 10">
    <name type="scientific">Candidatus Vogelbacteria bacterium CG10_big_fil_rev_8_21_14_0_10_45_14</name>
    <dbReference type="NCBI Taxonomy" id="1975042"/>
    <lineage>
        <taxon>Bacteria</taxon>
        <taxon>Candidatus Vogeliibacteriota</taxon>
    </lineage>
</organism>
<feature type="binding site" evidence="8">
    <location>
        <position position="123"/>
    </location>
    <ligand>
        <name>Fe cation</name>
        <dbReference type="ChEBI" id="CHEBI:24875"/>
    </ligand>
</feature>
<accession>A0A2H0RIZ9</accession>
<evidence type="ECO:0000256" key="6">
    <source>
        <dbReference type="ARBA" id="ARBA00023163"/>
    </source>
</evidence>
<gene>
    <name evidence="9" type="ORF">COV07_03780</name>
</gene>
<dbReference type="PANTHER" id="PTHR33202:SF8">
    <property type="entry name" value="PEROXIDE-RESPONSIVE REPRESSOR PERR"/>
    <property type="match status" value="1"/>
</dbReference>
<dbReference type="EMBL" id="PCYL01000040">
    <property type="protein sequence ID" value="PIR46519.1"/>
    <property type="molecule type" value="Genomic_DNA"/>
</dbReference>
<name>A0A2H0RIZ9_9BACT</name>
<dbReference type="GO" id="GO:0008270">
    <property type="term" value="F:zinc ion binding"/>
    <property type="evidence" value="ECO:0007669"/>
    <property type="project" value="TreeGrafter"/>
</dbReference>
<evidence type="ECO:0000313" key="9">
    <source>
        <dbReference type="EMBL" id="PIR46519.1"/>
    </source>
</evidence>
<dbReference type="GO" id="GO:0045892">
    <property type="term" value="P:negative regulation of DNA-templated transcription"/>
    <property type="evidence" value="ECO:0007669"/>
    <property type="project" value="TreeGrafter"/>
</dbReference>
<dbReference type="Gene3D" id="1.10.10.10">
    <property type="entry name" value="Winged helix-like DNA-binding domain superfamily/Winged helix DNA-binding domain"/>
    <property type="match status" value="1"/>
</dbReference>
<evidence type="ECO:0000256" key="2">
    <source>
        <dbReference type="ARBA" id="ARBA00022491"/>
    </source>
</evidence>
<evidence type="ECO:0008006" key="11">
    <source>
        <dbReference type="Google" id="ProtNLM"/>
    </source>
</evidence>
<dbReference type="SUPFAM" id="SSF46785">
    <property type="entry name" value="Winged helix' DNA-binding domain"/>
    <property type="match status" value="1"/>
</dbReference>
<comment type="similarity">
    <text evidence="1">Belongs to the Fur family.</text>
</comment>
<sequence>MESAKKILTDAGLRATNQRLEIVSVLLRSPTPLSIEKILRKCKGQTPDMATAYRTVRELESVGITESVDVGHGHAHFELKRGDHHHLVCAKCGKTAEIENCEIESFEKKVLKRENDFKTIHSHRLTFFGLCKRCG</sequence>
<dbReference type="CDD" id="cd07153">
    <property type="entry name" value="Fur_like"/>
    <property type="match status" value="1"/>
</dbReference>
<dbReference type="AlphaFoldDB" id="A0A2H0RIZ9"/>
<evidence type="ECO:0000256" key="4">
    <source>
        <dbReference type="ARBA" id="ARBA00023015"/>
    </source>
</evidence>
<keyword evidence="5" id="KW-0238">DNA-binding</keyword>
<evidence type="ECO:0000256" key="3">
    <source>
        <dbReference type="ARBA" id="ARBA00022833"/>
    </source>
</evidence>
<dbReference type="GO" id="GO:0000976">
    <property type="term" value="F:transcription cis-regulatory region binding"/>
    <property type="evidence" value="ECO:0007669"/>
    <property type="project" value="TreeGrafter"/>
</dbReference>
<keyword evidence="2" id="KW-0678">Repressor</keyword>
<dbReference type="GO" id="GO:0003700">
    <property type="term" value="F:DNA-binding transcription factor activity"/>
    <property type="evidence" value="ECO:0007669"/>
    <property type="project" value="InterPro"/>
</dbReference>
<protein>
    <recommendedName>
        <fullName evidence="11">Transcriptional repressor</fullName>
    </recommendedName>
</protein>
<evidence type="ECO:0000256" key="5">
    <source>
        <dbReference type="ARBA" id="ARBA00023125"/>
    </source>
</evidence>
<dbReference type="InterPro" id="IPR002481">
    <property type="entry name" value="FUR"/>
</dbReference>
<dbReference type="Pfam" id="PF01475">
    <property type="entry name" value="FUR"/>
    <property type="match status" value="1"/>
</dbReference>